<gene>
    <name evidence="5" type="ORF">BXY45_112130</name>
</gene>
<dbReference type="InterPro" id="IPR036188">
    <property type="entry name" value="FAD/NAD-bd_sf"/>
</dbReference>
<organism evidence="5 6">
    <name type="scientific">Quadrisphaera granulorum</name>
    <dbReference type="NCBI Taxonomy" id="317664"/>
    <lineage>
        <taxon>Bacteria</taxon>
        <taxon>Bacillati</taxon>
        <taxon>Actinomycetota</taxon>
        <taxon>Actinomycetes</taxon>
        <taxon>Kineosporiales</taxon>
        <taxon>Kineosporiaceae</taxon>
        <taxon>Quadrisphaera</taxon>
    </lineage>
</organism>
<accession>A0A316A6J8</accession>
<dbReference type="EMBL" id="QGDQ01000012">
    <property type="protein sequence ID" value="PWJ53556.1"/>
    <property type="molecule type" value="Genomic_DNA"/>
</dbReference>
<reference evidence="5 6" key="1">
    <citation type="submission" date="2018-03" db="EMBL/GenBank/DDBJ databases">
        <title>Genomic Encyclopedia of Archaeal and Bacterial Type Strains, Phase II (KMG-II): from individual species to whole genera.</title>
        <authorList>
            <person name="Goeker M."/>
        </authorList>
    </citation>
    <scope>NUCLEOTIDE SEQUENCE [LARGE SCALE GENOMIC DNA]</scope>
    <source>
        <strain evidence="5 6">DSM 44889</strain>
    </source>
</reference>
<keyword evidence="6" id="KW-1185">Reference proteome</keyword>
<dbReference type="AlphaFoldDB" id="A0A316A6J8"/>
<comment type="subunit">
    <text evidence="2">Interacts with COX5B; this interaction may contribute to localize PYROXD2 to the inner face of the inner mitochondrial membrane.</text>
</comment>
<dbReference type="Pfam" id="PF01593">
    <property type="entry name" value="Amino_oxidase"/>
    <property type="match status" value="1"/>
</dbReference>
<sequence length="550" mass="56899">MSAAQHTRTGQDEADVVVVGGGVNSLVAAAELAGAGWSVVVVEAAPHLGGFIASGEVTAPGYLHDVYSSWHPLFVTGGAYAALGADLHRHGLEYANTDGPLTASVTDDGRVSLAHRDPAATAAGFEHPEDGRAYLKHLDDFGRRAAGIGGLLGSELRSPRALGPVTALLRAGGPRDSEALLRDAATSGRDWARREFRGHEVDHLWSPWLLHAGLSPDHASGGLMMPVFAATLHGAGLPVVVGGAGRFVEAFSRLLAERGVRVITGERVERVVVEGGRAVGVSLGGPSGGSVGGQILRARKAVLASVTPSALYGSLLPAGSVKPQVTSEAEKFRHGRAAMQVHVALSGPVPWSDARLRDVPLVHVSDGSGSTGIACAQAEAGLLPARPTVVVGQQHLLDASRVPAGTAALWLQLQELPFTPSGDAAGLLDVSSGWTPELAREYAGRALDRVAQHAPGLEALVVGLHVISPVDLLAHNANAVAGDPYGGQATIDQSYLWRPLPSSGRHRTPVPGLWHIGASTHPGPGLGAGSGHLVAQTLLRPSRRPRLRRP</sequence>
<evidence type="ECO:0000259" key="4">
    <source>
        <dbReference type="Pfam" id="PF01593"/>
    </source>
</evidence>
<evidence type="ECO:0000313" key="6">
    <source>
        <dbReference type="Proteomes" id="UP000245469"/>
    </source>
</evidence>
<dbReference type="PANTHER" id="PTHR10668">
    <property type="entry name" value="PHYTOENE DEHYDROGENASE"/>
    <property type="match status" value="1"/>
</dbReference>
<dbReference type="OrthoDB" id="833207at2"/>
<dbReference type="InterPro" id="IPR002937">
    <property type="entry name" value="Amino_oxidase"/>
</dbReference>
<proteinExistence type="predicted"/>
<evidence type="ECO:0000256" key="3">
    <source>
        <dbReference type="ARBA" id="ARBA00040298"/>
    </source>
</evidence>
<evidence type="ECO:0000313" key="5">
    <source>
        <dbReference type="EMBL" id="PWJ53556.1"/>
    </source>
</evidence>
<dbReference type="RefSeq" id="WP_109774565.1">
    <property type="nucleotide sequence ID" value="NZ_QGDQ01000012.1"/>
</dbReference>
<comment type="function">
    <text evidence="1">Probable oxidoreductase that may play a role as regulator of mitochondrial function.</text>
</comment>
<dbReference type="GO" id="GO:0016491">
    <property type="term" value="F:oxidoreductase activity"/>
    <property type="evidence" value="ECO:0007669"/>
    <property type="project" value="InterPro"/>
</dbReference>
<evidence type="ECO:0000256" key="2">
    <source>
        <dbReference type="ARBA" id="ARBA00038825"/>
    </source>
</evidence>
<dbReference type="PANTHER" id="PTHR10668:SF105">
    <property type="entry name" value="DEHYDROGENASE-RELATED"/>
    <property type="match status" value="1"/>
</dbReference>
<dbReference type="Proteomes" id="UP000245469">
    <property type="component" value="Unassembled WGS sequence"/>
</dbReference>
<comment type="caution">
    <text evidence="5">The sequence shown here is derived from an EMBL/GenBank/DDBJ whole genome shotgun (WGS) entry which is preliminary data.</text>
</comment>
<dbReference type="Gene3D" id="3.50.50.60">
    <property type="entry name" value="FAD/NAD(P)-binding domain"/>
    <property type="match status" value="2"/>
</dbReference>
<name>A0A316A6J8_9ACTN</name>
<protein>
    <recommendedName>
        <fullName evidence="3">Pyridine nucleotide-disulfide oxidoreductase domain-containing protein 2</fullName>
    </recommendedName>
</protein>
<dbReference type="SUPFAM" id="SSF51905">
    <property type="entry name" value="FAD/NAD(P)-binding domain"/>
    <property type="match status" value="1"/>
</dbReference>
<evidence type="ECO:0000256" key="1">
    <source>
        <dbReference type="ARBA" id="ARBA00037217"/>
    </source>
</evidence>
<feature type="domain" description="Amine oxidase" evidence="4">
    <location>
        <begin position="26"/>
        <end position="366"/>
    </location>
</feature>